<dbReference type="SMART" id="SM00558">
    <property type="entry name" value="JmjC"/>
    <property type="match status" value="1"/>
</dbReference>
<dbReference type="PANTHER" id="PTHR10694:SF7">
    <property type="entry name" value="[HISTONE H3]-TRIMETHYL-L-LYSINE(9) DEMETHYLASE"/>
    <property type="match status" value="1"/>
</dbReference>
<name>X6N0L3_RETFI</name>
<dbReference type="GO" id="GO:0000785">
    <property type="term" value="C:chromatin"/>
    <property type="evidence" value="ECO:0007669"/>
    <property type="project" value="TreeGrafter"/>
</dbReference>
<evidence type="ECO:0000259" key="1">
    <source>
        <dbReference type="PROSITE" id="PS51184"/>
    </source>
</evidence>
<dbReference type="EMBL" id="ASPP01013689">
    <property type="protein sequence ID" value="ETO19413.1"/>
    <property type="molecule type" value="Genomic_DNA"/>
</dbReference>
<dbReference type="InterPro" id="IPR003347">
    <property type="entry name" value="JmjC_dom"/>
</dbReference>
<keyword evidence="3" id="KW-1185">Reference proteome</keyword>
<dbReference type="PROSITE" id="PS51184">
    <property type="entry name" value="JMJC"/>
    <property type="match status" value="1"/>
</dbReference>
<feature type="domain" description="JmjC" evidence="1">
    <location>
        <begin position="10"/>
        <end position="174"/>
    </location>
</feature>
<reference evidence="2 3" key="1">
    <citation type="journal article" date="2013" name="Curr. Biol.">
        <title>The Genome of the Foraminiferan Reticulomyxa filosa.</title>
        <authorList>
            <person name="Glockner G."/>
            <person name="Hulsmann N."/>
            <person name="Schleicher M."/>
            <person name="Noegel A.A."/>
            <person name="Eichinger L."/>
            <person name="Gallinger C."/>
            <person name="Pawlowski J."/>
            <person name="Sierra R."/>
            <person name="Euteneuer U."/>
            <person name="Pillet L."/>
            <person name="Moustafa A."/>
            <person name="Platzer M."/>
            <person name="Groth M."/>
            <person name="Szafranski K."/>
            <person name="Schliwa M."/>
        </authorList>
    </citation>
    <scope>NUCLEOTIDE SEQUENCE [LARGE SCALE GENOMIC DNA]</scope>
</reference>
<comment type="caution">
    <text evidence="2">The sequence shown here is derived from an EMBL/GenBank/DDBJ whole genome shotgun (WGS) entry which is preliminary data.</text>
</comment>
<proteinExistence type="predicted"/>
<dbReference type="GO" id="GO:0005634">
    <property type="term" value="C:nucleus"/>
    <property type="evidence" value="ECO:0007669"/>
    <property type="project" value="TreeGrafter"/>
</dbReference>
<protein>
    <recommendedName>
        <fullName evidence="1">JmjC domain-containing protein</fullName>
    </recommendedName>
</protein>
<organism evidence="2 3">
    <name type="scientific">Reticulomyxa filosa</name>
    <dbReference type="NCBI Taxonomy" id="46433"/>
    <lineage>
        <taxon>Eukaryota</taxon>
        <taxon>Sar</taxon>
        <taxon>Rhizaria</taxon>
        <taxon>Retaria</taxon>
        <taxon>Foraminifera</taxon>
        <taxon>Monothalamids</taxon>
        <taxon>Reticulomyxidae</taxon>
        <taxon>Reticulomyxa</taxon>
    </lineage>
</organism>
<dbReference type="Proteomes" id="UP000023152">
    <property type="component" value="Unassembled WGS sequence"/>
</dbReference>
<accession>X6N0L3</accession>
<dbReference type="PANTHER" id="PTHR10694">
    <property type="entry name" value="LYSINE-SPECIFIC DEMETHYLASE"/>
    <property type="match status" value="1"/>
</dbReference>
<dbReference type="Pfam" id="PF02373">
    <property type="entry name" value="JmjC"/>
    <property type="match status" value="1"/>
</dbReference>
<evidence type="ECO:0000313" key="3">
    <source>
        <dbReference type="Proteomes" id="UP000023152"/>
    </source>
</evidence>
<dbReference type="OrthoDB" id="9547406at2759"/>
<dbReference type="GO" id="GO:0051864">
    <property type="term" value="F:histone H3K36 demethylase activity"/>
    <property type="evidence" value="ECO:0007669"/>
    <property type="project" value="TreeGrafter"/>
</dbReference>
<evidence type="ECO:0000313" key="2">
    <source>
        <dbReference type="EMBL" id="ETO19413.1"/>
    </source>
</evidence>
<dbReference type="GO" id="GO:0010468">
    <property type="term" value="P:regulation of gene expression"/>
    <property type="evidence" value="ECO:0007669"/>
    <property type="project" value="TreeGrafter"/>
</dbReference>
<dbReference type="GO" id="GO:0032454">
    <property type="term" value="F:histone H3K9 demethylase activity"/>
    <property type="evidence" value="ECO:0007669"/>
    <property type="project" value="TreeGrafter"/>
</dbReference>
<dbReference type="SUPFAM" id="SSF51197">
    <property type="entry name" value="Clavaminate synthase-like"/>
    <property type="match status" value="1"/>
</dbReference>
<sequence length="365" mass="43029">MDEGCMYAESSPFKLSDLNKHGPFSYMKESEMMPGIHTPYIYLGNQNTFFPWHREDMNYYAVNHLLWGRKKYWFCIRPEDTSTFLRFVRKQYRKVIEKNCSLPVQHKNFWFDPYVLLSEGIDVFFFAQEPGDIMITPPGGFHCGFNEGPNVAESVNFMTWDLTCWKRCSDAMKWLCHTSCRVCINHPFTNISMLTQRVYNKLNTNSKLSKDTTCDHALINDRALARWQLSSCYYTNCIVPILSRGIYRFALIVDIVPTIDVLDFEYRFFFEWLETDDFNFYETKSESIDWERCLSIRNLIKMCGNSDKEAIVLDHIKKAHRRKRKKDAFFESCQETKENVNVKPTLTDNDCKQLQVGNQTHARGT</sequence>
<dbReference type="Gene3D" id="2.60.120.650">
    <property type="entry name" value="Cupin"/>
    <property type="match status" value="1"/>
</dbReference>
<gene>
    <name evidence="2" type="ORF">RFI_17825</name>
</gene>
<dbReference type="AlphaFoldDB" id="X6N0L3"/>